<gene>
    <name evidence="1" type="ORF">LSAA_3957</name>
</gene>
<proteinExistence type="predicted"/>
<keyword evidence="2" id="KW-1185">Reference proteome</keyword>
<evidence type="ECO:0000313" key="1">
    <source>
        <dbReference type="EMBL" id="CAF2829443.1"/>
    </source>
</evidence>
<protein>
    <submittedName>
        <fullName evidence="1">(salmon louse) hypothetical protein</fullName>
    </submittedName>
</protein>
<accession>A0A7R8CNG0</accession>
<reference evidence="1" key="1">
    <citation type="submission" date="2021-02" db="EMBL/GenBank/DDBJ databases">
        <authorList>
            <person name="Bekaert M."/>
        </authorList>
    </citation>
    <scope>NUCLEOTIDE SEQUENCE</scope>
    <source>
        <strain evidence="1">IoA-00</strain>
    </source>
</reference>
<sequence>MCYLEEQVLLETQIQVLLVKETFVGGNASKILSLSSPQSLVEHPPHCMKNINLVNENELQRIKIRVVCMKDTKGKTSMHGNNCCQNSSHEMTENNGMMEKNEYFRGVLSS</sequence>
<dbReference type="Proteomes" id="UP000675881">
    <property type="component" value="Chromosome 13"/>
</dbReference>
<dbReference type="EMBL" id="HG994592">
    <property type="protein sequence ID" value="CAF2829443.1"/>
    <property type="molecule type" value="Genomic_DNA"/>
</dbReference>
<organism evidence="1 2">
    <name type="scientific">Lepeophtheirus salmonis</name>
    <name type="common">Salmon louse</name>
    <name type="synonym">Caligus salmonis</name>
    <dbReference type="NCBI Taxonomy" id="72036"/>
    <lineage>
        <taxon>Eukaryota</taxon>
        <taxon>Metazoa</taxon>
        <taxon>Ecdysozoa</taxon>
        <taxon>Arthropoda</taxon>
        <taxon>Crustacea</taxon>
        <taxon>Multicrustacea</taxon>
        <taxon>Hexanauplia</taxon>
        <taxon>Copepoda</taxon>
        <taxon>Siphonostomatoida</taxon>
        <taxon>Caligidae</taxon>
        <taxon>Lepeophtheirus</taxon>
    </lineage>
</organism>
<dbReference type="AlphaFoldDB" id="A0A7R8CNG0"/>
<name>A0A7R8CNG0_LEPSM</name>
<evidence type="ECO:0000313" key="2">
    <source>
        <dbReference type="Proteomes" id="UP000675881"/>
    </source>
</evidence>